<name>A0A0W1AGH2_9GAMM</name>
<evidence type="ECO:0000313" key="2">
    <source>
        <dbReference type="EMBL" id="KTD80428.1"/>
    </source>
</evidence>
<dbReference type="AlphaFoldDB" id="A0A0W1AGH2"/>
<protein>
    <submittedName>
        <fullName evidence="2">Uncharacterized protein</fullName>
    </submittedName>
</protein>
<evidence type="ECO:0000313" key="3">
    <source>
        <dbReference type="Proteomes" id="UP000054729"/>
    </source>
</evidence>
<evidence type="ECO:0000256" key="1">
    <source>
        <dbReference type="SAM" id="MobiDB-lite"/>
    </source>
</evidence>
<gene>
    <name evidence="2" type="ORF">Lwal_1125</name>
</gene>
<organism evidence="2 3">
    <name type="scientific">Legionella waltersii</name>
    <dbReference type="NCBI Taxonomy" id="66969"/>
    <lineage>
        <taxon>Bacteria</taxon>
        <taxon>Pseudomonadati</taxon>
        <taxon>Pseudomonadota</taxon>
        <taxon>Gammaproteobacteria</taxon>
        <taxon>Legionellales</taxon>
        <taxon>Legionellaceae</taxon>
        <taxon>Legionella</taxon>
    </lineage>
</organism>
<feature type="region of interest" description="Disordered" evidence="1">
    <location>
        <begin position="1"/>
        <end position="32"/>
    </location>
</feature>
<proteinExistence type="predicted"/>
<accession>A0A0W1AGH2</accession>
<dbReference type="Proteomes" id="UP000054729">
    <property type="component" value="Unassembled WGS sequence"/>
</dbReference>
<dbReference type="OrthoDB" id="5637541at2"/>
<reference evidence="2 3" key="1">
    <citation type="submission" date="2015-11" db="EMBL/GenBank/DDBJ databases">
        <title>Genomic analysis of 38 Legionella species identifies large and diverse effector repertoires.</title>
        <authorList>
            <person name="Burstein D."/>
            <person name="Amaro F."/>
            <person name="Zusman T."/>
            <person name="Lifshitz Z."/>
            <person name="Cohen O."/>
            <person name="Gilbert J.A."/>
            <person name="Pupko T."/>
            <person name="Shuman H.A."/>
            <person name="Segal G."/>
        </authorList>
    </citation>
    <scope>NUCLEOTIDE SEQUENCE [LARGE SCALE GENOMIC DNA]</scope>
    <source>
        <strain evidence="2 3">ATCC 51914</strain>
    </source>
</reference>
<sequence>MTVKSPGHAAVQIGGSKPKMKAGDPGEYGSLHPDKIPSMGLTSVLLLSAHLASNLTEDMESLGEAKSTTNINDMDFLPQSTTYQSSKPLTPDEIHHFKNLDNIKMSKKMDKVRKEVSSGVMSYQLFPNVNLLNFFKDSASFIAQDPIDIEMSRRAKKNAPNNSSAHNCTSLVSDILKEGGLDINNSKYLPWSITPDGLSDELSSVGKKP</sequence>
<dbReference type="RefSeq" id="WP_050598485.1">
    <property type="nucleotide sequence ID" value="NZ_CAAAIQ010000008.1"/>
</dbReference>
<comment type="caution">
    <text evidence="2">The sequence shown here is derived from an EMBL/GenBank/DDBJ whole genome shotgun (WGS) entry which is preliminary data.</text>
</comment>
<keyword evidence="3" id="KW-1185">Reference proteome</keyword>
<dbReference type="EMBL" id="LNZB01000031">
    <property type="protein sequence ID" value="KTD80428.1"/>
    <property type="molecule type" value="Genomic_DNA"/>
</dbReference>
<dbReference type="PATRIC" id="fig|66969.6.peg.1237"/>